<keyword evidence="3" id="KW-1185">Reference proteome</keyword>
<dbReference type="OrthoDB" id="3210574at2759"/>
<protein>
    <submittedName>
        <fullName evidence="2">Uncharacterized protein</fullName>
    </submittedName>
</protein>
<dbReference type="EMBL" id="WHVB01000001">
    <property type="protein sequence ID" value="KAF8487168.1"/>
    <property type="molecule type" value="Genomic_DNA"/>
</dbReference>
<accession>A0A9P5N5W9</accession>
<evidence type="ECO:0000313" key="2">
    <source>
        <dbReference type="EMBL" id="KAF8487168.1"/>
    </source>
</evidence>
<dbReference type="AlphaFoldDB" id="A0A9P5N5W9"/>
<dbReference type="Proteomes" id="UP000759537">
    <property type="component" value="Unassembled WGS sequence"/>
</dbReference>
<reference evidence="2" key="2">
    <citation type="journal article" date="2020" name="Nat. Commun.">
        <title>Large-scale genome sequencing of mycorrhizal fungi provides insights into the early evolution of symbiotic traits.</title>
        <authorList>
            <person name="Miyauchi S."/>
            <person name="Kiss E."/>
            <person name="Kuo A."/>
            <person name="Drula E."/>
            <person name="Kohler A."/>
            <person name="Sanchez-Garcia M."/>
            <person name="Morin E."/>
            <person name="Andreopoulos B."/>
            <person name="Barry K.W."/>
            <person name="Bonito G."/>
            <person name="Buee M."/>
            <person name="Carver A."/>
            <person name="Chen C."/>
            <person name="Cichocki N."/>
            <person name="Clum A."/>
            <person name="Culley D."/>
            <person name="Crous P.W."/>
            <person name="Fauchery L."/>
            <person name="Girlanda M."/>
            <person name="Hayes R.D."/>
            <person name="Keri Z."/>
            <person name="LaButti K."/>
            <person name="Lipzen A."/>
            <person name="Lombard V."/>
            <person name="Magnuson J."/>
            <person name="Maillard F."/>
            <person name="Murat C."/>
            <person name="Nolan M."/>
            <person name="Ohm R.A."/>
            <person name="Pangilinan J."/>
            <person name="Pereira M.F."/>
            <person name="Perotto S."/>
            <person name="Peter M."/>
            <person name="Pfister S."/>
            <person name="Riley R."/>
            <person name="Sitrit Y."/>
            <person name="Stielow J.B."/>
            <person name="Szollosi G."/>
            <person name="Zifcakova L."/>
            <person name="Stursova M."/>
            <person name="Spatafora J.W."/>
            <person name="Tedersoo L."/>
            <person name="Vaario L.M."/>
            <person name="Yamada A."/>
            <person name="Yan M."/>
            <person name="Wang P."/>
            <person name="Xu J."/>
            <person name="Bruns T."/>
            <person name="Baldrian P."/>
            <person name="Vilgalys R."/>
            <person name="Dunand C."/>
            <person name="Henrissat B."/>
            <person name="Grigoriev I.V."/>
            <person name="Hibbett D."/>
            <person name="Nagy L.G."/>
            <person name="Martin F.M."/>
        </authorList>
    </citation>
    <scope>NUCLEOTIDE SEQUENCE</scope>
    <source>
        <strain evidence="2">Prilba</strain>
    </source>
</reference>
<reference evidence="2" key="1">
    <citation type="submission" date="2019-10" db="EMBL/GenBank/DDBJ databases">
        <authorList>
            <consortium name="DOE Joint Genome Institute"/>
            <person name="Kuo A."/>
            <person name="Miyauchi S."/>
            <person name="Kiss E."/>
            <person name="Drula E."/>
            <person name="Kohler A."/>
            <person name="Sanchez-Garcia M."/>
            <person name="Andreopoulos B."/>
            <person name="Barry K.W."/>
            <person name="Bonito G."/>
            <person name="Buee M."/>
            <person name="Carver A."/>
            <person name="Chen C."/>
            <person name="Cichocki N."/>
            <person name="Clum A."/>
            <person name="Culley D."/>
            <person name="Crous P.W."/>
            <person name="Fauchery L."/>
            <person name="Girlanda M."/>
            <person name="Hayes R."/>
            <person name="Keri Z."/>
            <person name="LaButti K."/>
            <person name="Lipzen A."/>
            <person name="Lombard V."/>
            <person name="Magnuson J."/>
            <person name="Maillard F."/>
            <person name="Morin E."/>
            <person name="Murat C."/>
            <person name="Nolan M."/>
            <person name="Ohm R."/>
            <person name="Pangilinan J."/>
            <person name="Pereira M."/>
            <person name="Perotto S."/>
            <person name="Peter M."/>
            <person name="Riley R."/>
            <person name="Sitrit Y."/>
            <person name="Stielow B."/>
            <person name="Szollosi G."/>
            <person name="Zifcakova L."/>
            <person name="Stursova M."/>
            <person name="Spatafora J.W."/>
            <person name="Tedersoo L."/>
            <person name="Vaario L.-M."/>
            <person name="Yamada A."/>
            <person name="Yan M."/>
            <person name="Wang P."/>
            <person name="Xu J."/>
            <person name="Bruns T."/>
            <person name="Baldrian P."/>
            <person name="Vilgalys R."/>
            <person name="Henrissat B."/>
            <person name="Grigoriev I.V."/>
            <person name="Hibbett D."/>
            <person name="Nagy L.G."/>
            <person name="Martin F.M."/>
        </authorList>
    </citation>
    <scope>NUCLEOTIDE SEQUENCE</scope>
    <source>
        <strain evidence="2">Prilba</strain>
    </source>
</reference>
<proteinExistence type="predicted"/>
<feature type="region of interest" description="Disordered" evidence="1">
    <location>
        <begin position="1"/>
        <end position="63"/>
    </location>
</feature>
<evidence type="ECO:0000256" key="1">
    <source>
        <dbReference type="SAM" id="MobiDB-lite"/>
    </source>
</evidence>
<comment type="caution">
    <text evidence="2">The sequence shown here is derived from an EMBL/GenBank/DDBJ whole genome shotgun (WGS) entry which is preliminary data.</text>
</comment>
<name>A0A9P5N5W9_9AGAM</name>
<organism evidence="2 3">
    <name type="scientific">Russula ochroleuca</name>
    <dbReference type="NCBI Taxonomy" id="152965"/>
    <lineage>
        <taxon>Eukaryota</taxon>
        <taxon>Fungi</taxon>
        <taxon>Dikarya</taxon>
        <taxon>Basidiomycota</taxon>
        <taxon>Agaricomycotina</taxon>
        <taxon>Agaricomycetes</taxon>
        <taxon>Russulales</taxon>
        <taxon>Russulaceae</taxon>
        <taxon>Russula</taxon>
    </lineage>
</organism>
<gene>
    <name evidence="2" type="ORF">DFH94DRAFT_16864</name>
</gene>
<sequence length="163" mass="18067">MSGPLANDKLVNVPHDDNPPHQSQEEATLPGQGHNAFNSERPLDVQPTLAGSVSRGSQDDLHMGKENVLDNLKASTSGQDRKICRSSKKLLRTQRSMKPGEPSGELRETGGKRAVIGEAHAPHDYGLELWSRRYRIIVVSKLIPDCNNEIVMRTEVRVIVMRV</sequence>
<evidence type="ECO:0000313" key="3">
    <source>
        <dbReference type="Proteomes" id="UP000759537"/>
    </source>
</evidence>